<keyword evidence="9" id="KW-1185">Reference proteome</keyword>
<dbReference type="InterPro" id="IPR044399">
    <property type="entry name" value="Mb-like_M"/>
</dbReference>
<sequence length="158" mass="18459">MLSPAEVKKLVKQSLELVPIGKGPKEIQNGKDFYKYMFTHYPNLRQYFKGAESFTADDVQKSERFDKQGQRILVGVYVLADTIDDEPTFRAYSREMVNKHRPFKMEPEYWSAFFTVWVNFLASRGSLTNEQKKAWEQLGKLFDEECQSYLKALGLPHC</sequence>
<dbReference type="InterPro" id="IPR000971">
    <property type="entry name" value="Globin"/>
</dbReference>
<feature type="domain" description="Globin" evidence="7">
    <location>
        <begin position="1"/>
        <end position="151"/>
    </location>
</feature>
<accession>A0ABR1E2E1</accession>
<evidence type="ECO:0000313" key="9">
    <source>
        <dbReference type="Proteomes" id="UP001303046"/>
    </source>
</evidence>
<dbReference type="Pfam" id="PF00042">
    <property type="entry name" value="Globin"/>
    <property type="match status" value="1"/>
</dbReference>
<dbReference type="Gene3D" id="1.10.490.10">
    <property type="entry name" value="Globins"/>
    <property type="match status" value="1"/>
</dbReference>
<proteinExistence type="inferred from homology"/>
<gene>
    <name evidence="8" type="primary">Necator_chrV.g19763</name>
    <name evidence="8" type="ORF">RB195_014971</name>
</gene>
<name>A0ABR1E2E1_NECAM</name>
<keyword evidence="3 6" id="KW-0561">Oxygen transport</keyword>
<dbReference type="CDD" id="cd01040">
    <property type="entry name" value="Mb-like"/>
    <property type="match status" value="1"/>
</dbReference>
<evidence type="ECO:0000256" key="4">
    <source>
        <dbReference type="ARBA" id="ARBA00022723"/>
    </source>
</evidence>
<evidence type="ECO:0000256" key="3">
    <source>
        <dbReference type="ARBA" id="ARBA00022621"/>
    </source>
</evidence>
<dbReference type="InterPro" id="IPR012292">
    <property type="entry name" value="Globin/Proto"/>
</dbReference>
<keyword evidence="1 6" id="KW-0813">Transport</keyword>
<evidence type="ECO:0000256" key="1">
    <source>
        <dbReference type="ARBA" id="ARBA00022448"/>
    </source>
</evidence>
<keyword evidence="2 6" id="KW-0349">Heme</keyword>
<dbReference type="PIRSF" id="PIRSF002026">
    <property type="entry name" value="Nematode_globin"/>
    <property type="match status" value="1"/>
</dbReference>
<evidence type="ECO:0000256" key="2">
    <source>
        <dbReference type="ARBA" id="ARBA00022617"/>
    </source>
</evidence>
<keyword evidence="5" id="KW-0408">Iron</keyword>
<evidence type="ECO:0000259" key="7">
    <source>
        <dbReference type="PROSITE" id="PS01033"/>
    </source>
</evidence>
<protein>
    <recommendedName>
        <fullName evidence="7">Globin domain-containing protein</fullName>
    </recommendedName>
</protein>
<dbReference type="InterPro" id="IPR012085">
    <property type="entry name" value="Globin_nematode"/>
</dbReference>
<dbReference type="Proteomes" id="UP001303046">
    <property type="component" value="Unassembled WGS sequence"/>
</dbReference>
<comment type="caution">
    <text evidence="8">The sequence shown here is derived from an EMBL/GenBank/DDBJ whole genome shotgun (WGS) entry which is preliminary data.</text>
</comment>
<dbReference type="PROSITE" id="PS01033">
    <property type="entry name" value="GLOBIN"/>
    <property type="match status" value="1"/>
</dbReference>
<comment type="similarity">
    <text evidence="6">Belongs to the globin family.</text>
</comment>
<organism evidence="8 9">
    <name type="scientific">Necator americanus</name>
    <name type="common">Human hookworm</name>
    <dbReference type="NCBI Taxonomy" id="51031"/>
    <lineage>
        <taxon>Eukaryota</taxon>
        <taxon>Metazoa</taxon>
        <taxon>Ecdysozoa</taxon>
        <taxon>Nematoda</taxon>
        <taxon>Chromadorea</taxon>
        <taxon>Rhabditida</taxon>
        <taxon>Rhabditina</taxon>
        <taxon>Rhabditomorpha</taxon>
        <taxon>Strongyloidea</taxon>
        <taxon>Ancylostomatidae</taxon>
        <taxon>Bunostominae</taxon>
        <taxon>Necator</taxon>
    </lineage>
</organism>
<dbReference type="InterPro" id="IPR009050">
    <property type="entry name" value="Globin-like_sf"/>
</dbReference>
<evidence type="ECO:0000256" key="5">
    <source>
        <dbReference type="ARBA" id="ARBA00023004"/>
    </source>
</evidence>
<reference evidence="8 9" key="1">
    <citation type="submission" date="2023-08" db="EMBL/GenBank/DDBJ databases">
        <title>A Necator americanus chromosomal reference genome.</title>
        <authorList>
            <person name="Ilik V."/>
            <person name="Petrzelkova K.J."/>
            <person name="Pardy F."/>
            <person name="Fuh T."/>
            <person name="Niatou-Singa F.S."/>
            <person name="Gouil Q."/>
            <person name="Baker L."/>
            <person name="Ritchie M.E."/>
            <person name="Jex A.R."/>
            <person name="Gazzola D."/>
            <person name="Li H."/>
            <person name="Toshio Fujiwara R."/>
            <person name="Zhan B."/>
            <person name="Aroian R.V."/>
            <person name="Pafco B."/>
            <person name="Schwarz E.M."/>
        </authorList>
    </citation>
    <scope>NUCLEOTIDE SEQUENCE [LARGE SCALE GENOMIC DNA]</scope>
    <source>
        <strain evidence="8 9">Aroian</strain>
        <tissue evidence="8">Whole animal</tissue>
    </source>
</reference>
<dbReference type="SUPFAM" id="SSF46458">
    <property type="entry name" value="Globin-like"/>
    <property type="match status" value="1"/>
</dbReference>
<dbReference type="EMBL" id="JAVFWL010000005">
    <property type="protein sequence ID" value="KAK6756867.1"/>
    <property type="molecule type" value="Genomic_DNA"/>
</dbReference>
<evidence type="ECO:0000313" key="8">
    <source>
        <dbReference type="EMBL" id="KAK6756867.1"/>
    </source>
</evidence>
<evidence type="ECO:0000256" key="6">
    <source>
        <dbReference type="RuleBase" id="RU000356"/>
    </source>
</evidence>
<keyword evidence="4" id="KW-0479">Metal-binding</keyword>